<dbReference type="GO" id="GO:0004252">
    <property type="term" value="F:serine-type endopeptidase activity"/>
    <property type="evidence" value="ECO:0007669"/>
    <property type="project" value="InterPro"/>
</dbReference>
<dbReference type="RefSeq" id="WP_153353948.1">
    <property type="nucleotide sequence ID" value="NZ_JAYKOO010000006.1"/>
</dbReference>
<keyword evidence="4" id="KW-0574">Periplasm</keyword>
<feature type="transmembrane region" description="Helical" evidence="6">
    <location>
        <begin position="19"/>
        <end position="41"/>
    </location>
</feature>
<dbReference type="InterPro" id="IPR036286">
    <property type="entry name" value="LexA/Signal_pep-like_sf"/>
</dbReference>
<evidence type="ECO:0000259" key="7">
    <source>
        <dbReference type="Pfam" id="PF10502"/>
    </source>
</evidence>
<comment type="similarity">
    <text evidence="2">Belongs to the peptidase S26C family.</text>
</comment>
<comment type="caution">
    <text evidence="8">The sequence shown here is derived from an EMBL/GenBank/DDBJ whole genome shotgun (WGS) entry which is preliminary data.</text>
</comment>
<dbReference type="Pfam" id="PF10502">
    <property type="entry name" value="Peptidase_S26"/>
    <property type="match status" value="1"/>
</dbReference>
<dbReference type="NCBIfam" id="TIGR02771">
    <property type="entry name" value="TraF_Ti"/>
    <property type="match status" value="1"/>
</dbReference>
<dbReference type="InterPro" id="IPR014139">
    <property type="entry name" value="Peptidase_S26C_TraF"/>
</dbReference>
<sequence>MITQTHDVLSTARQTRPALLLLGASGFLMLTAVVAGFAGGLRLNTTPSEPLGLWRIVRLDRPVERGDILFICPPISADMQEARSRGYLRFGLCEGGIAPLIKTVAALPGQVVEIGKVVRIDGEILAHSRLLSTDGKRRRLNPYAGGEVGADQIYLHSDFPGSFDSRYFGPLPVSNILGLAKELITYAP</sequence>
<feature type="domain" description="Peptidase S26" evidence="7">
    <location>
        <begin position="28"/>
        <end position="181"/>
    </location>
</feature>
<evidence type="ECO:0000256" key="4">
    <source>
        <dbReference type="ARBA" id="ARBA00022764"/>
    </source>
</evidence>
<proteinExistence type="inferred from homology"/>
<dbReference type="GO" id="GO:0006465">
    <property type="term" value="P:signal peptide processing"/>
    <property type="evidence" value="ECO:0007669"/>
    <property type="project" value="InterPro"/>
</dbReference>
<dbReference type="SUPFAM" id="SSF51306">
    <property type="entry name" value="LexA/Signal peptidase"/>
    <property type="match status" value="1"/>
</dbReference>
<protein>
    <submittedName>
        <fullName evidence="8">Conjugative transfer signal peptidase TraF</fullName>
    </submittedName>
</protein>
<keyword evidence="9" id="KW-1185">Reference proteome</keyword>
<dbReference type="EMBL" id="WIXI01000041">
    <property type="protein sequence ID" value="MQY46452.1"/>
    <property type="molecule type" value="Genomic_DNA"/>
</dbReference>
<dbReference type="Gene3D" id="2.10.109.10">
    <property type="entry name" value="Umud Fragment, subunit A"/>
    <property type="match status" value="1"/>
</dbReference>
<evidence type="ECO:0000256" key="2">
    <source>
        <dbReference type="ARBA" id="ARBA00005849"/>
    </source>
</evidence>
<evidence type="ECO:0000256" key="1">
    <source>
        <dbReference type="ARBA" id="ARBA00004418"/>
    </source>
</evidence>
<evidence type="ECO:0000256" key="3">
    <source>
        <dbReference type="ARBA" id="ARBA00022729"/>
    </source>
</evidence>
<evidence type="ECO:0000313" key="8">
    <source>
        <dbReference type="EMBL" id="MQY46452.1"/>
    </source>
</evidence>
<dbReference type="GO" id="GO:0042597">
    <property type="term" value="C:periplasmic space"/>
    <property type="evidence" value="ECO:0007669"/>
    <property type="project" value="UniProtKB-SubCell"/>
</dbReference>
<keyword evidence="6" id="KW-1133">Transmembrane helix</keyword>
<evidence type="ECO:0000256" key="6">
    <source>
        <dbReference type="SAM" id="Phobius"/>
    </source>
</evidence>
<comment type="subcellular location">
    <subcellularLocation>
        <location evidence="1">Periplasm</location>
    </subcellularLocation>
</comment>
<dbReference type="InterPro" id="IPR019533">
    <property type="entry name" value="Peptidase_S26"/>
</dbReference>
<keyword evidence="6" id="KW-0472">Membrane</keyword>
<reference evidence="8 9" key="1">
    <citation type="submission" date="2019-11" db="EMBL/GenBank/DDBJ databases">
        <title>Genome analysis of Rhizobacterium cereale a novel genus and species isolated from maize roots in North Spain.</title>
        <authorList>
            <person name="Menendez E."/>
            <person name="Flores-Felix J.D."/>
            <person name="Ramirez-Bahena M.-H."/>
            <person name="Igual J.M."/>
            <person name="Garcia-Fraile P."/>
            <person name="Peix A."/>
            <person name="Velazquez E."/>
        </authorList>
    </citation>
    <scope>NUCLEOTIDE SEQUENCE [LARGE SCALE GENOMIC DNA]</scope>
    <source>
        <strain evidence="8 9">RZME27</strain>
    </source>
</reference>
<keyword evidence="3" id="KW-0732">Signal</keyword>
<name>A0A6A8A529_9HYPH</name>
<organism evidence="8 9">
    <name type="scientific">Endobacterium cereale</name>
    <dbReference type="NCBI Taxonomy" id="2663029"/>
    <lineage>
        <taxon>Bacteria</taxon>
        <taxon>Pseudomonadati</taxon>
        <taxon>Pseudomonadota</taxon>
        <taxon>Alphaproteobacteria</taxon>
        <taxon>Hyphomicrobiales</taxon>
        <taxon>Rhizobiaceae</taxon>
        <taxon>Endobacterium</taxon>
    </lineage>
</organism>
<dbReference type="AlphaFoldDB" id="A0A6A8A529"/>
<keyword evidence="5" id="KW-0184">Conjugation</keyword>
<keyword evidence="6" id="KW-0812">Transmembrane</keyword>
<dbReference type="Proteomes" id="UP000435138">
    <property type="component" value="Unassembled WGS sequence"/>
</dbReference>
<evidence type="ECO:0000313" key="9">
    <source>
        <dbReference type="Proteomes" id="UP000435138"/>
    </source>
</evidence>
<evidence type="ECO:0000256" key="5">
    <source>
        <dbReference type="ARBA" id="ARBA00022971"/>
    </source>
</evidence>
<gene>
    <name evidence="8" type="primary">traF</name>
    <name evidence="8" type="ORF">GAO09_10385</name>
</gene>
<accession>A0A6A8A529</accession>
<dbReference type="NCBIfam" id="NF010412">
    <property type="entry name" value="PRK13838.1"/>
    <property type="match status" value="1"/>
</dbReference>